<feature type="transmembrane region" description="Helical" evidence="1">
    <location>
        <begin position="106"/>
        <end position="123"/>
    </location>
</feature>
<dbReference type="AlphaFoldDB" id="A0A1H6JC40"/>
<dbReference type="STRING" id="1159016.SAMN02927937_00376"/>
<dbReference type="Proteomes" id="UP000199634">
    <property type="component" value="Unassembled WGS sequence"/>
</dbReference>
<evidence type="ECO:0000313" key="3">
    <source>
        <dbReference type="Proteomes" id="UP000199634"/>
    </source>
</evidence>
<keyword evidence="1" id="KW-0472">Membrane</keyword>
<name>A0A1H6JC40_9FLAO</name>
<proteinExistence type="predicted"/>
<feature type="transmembrane region" description="Helical" evidence="1">
    <location>
        <begin position="156"/>
        <end position="176"/>
    </location>
</feature>
<feature type="transmembrane region" description="Helical" evidence="1">
    <location>
        <begin position="188"/>
        <end position="206"/>
    </location>
</feature>
<feature type="transmembrane region" description="Helical" evidence="1">
    <location>
        <begin position="55"/>
        <end position="74"/>
    </location>
</feature>
<reference evidence="2 3" key="1">
    <citation type="submission" date="2016-10" db="EMBL/GenBank/DDBJ databases">
        <authorList>
            <person name="de Groot N.N."/>
        </authorList>
    </citation>
    <scope>NUCLEOTIDE SEQUENCE [LARGE SCALE GENOMIC DNA]</scope>
    <source>
        <strain evidence="2 3">CGMCC 1.10825</strain>
    </source>
</reference>
<accession>A0A1H6JC40</accession>
<dbReference type="EMBL" id="FNXE01000003">
    <property type="protein sequence ID" value="SEH59392.1"/>
    <property type="molecule type" value="Genomic_DNA"/>
</dbReference>
<evidence type="ECO:0008006" key="4">
    <source>
        <dbReference type="Google" id="ProtNLM"/>
    </source>
</evidence>
<evidence type="ECO:0000313" key="2">
    <source>
        <dbReference type="EMBL" id="SEH59392.1"/>
    </source>
</evidence>
<evidence type="ECO:0000256" key="1">
    <source>
        <dbReference type="SAM" id="Phobius"/>
    </source>
</evidence>
<dbReference type="Pfam" id="PF13803">
    <property type="entry name" value="DUF4184"/>
    <property type="match status" value="1"/>
</dbReference>
<feature type="transmembrane region" description="Helical" evidence="1">
    <location>
        <begin position="218"/>
        <end position="237"/>
    </location>
</feature>
<sequence>MPFTFSHPAIILPLNFFFRKRLSLTGLIIGSMAPDFEYFLRMKIKSNYSHTLDGILWFNLPLSIILAFIFHNIVRQKLSDNLPIVLKSRFSQFGDFDWNRYFVKNWFIVVISILIGCISHIFWDSFTHDSGYFVEVLPFLSKSIIVLNKEVSILKILQHSSSIIGMIFIVYSIYKIPTIQIKTEYRNLKYWITIAVITVLIVFIRISCGLDIKQYGNVIVTTISAVLISFVLTSFMVKKHKTNT</sequence>
<gene>
    <name evidence="2" type="ORF">SAMN02927937_00376</name>
</gene>
<protein>
    <recommendedName>
        <fullName evidence="4">DUF4184 family protein</fullName>
    </recommendedName>
</protein>
<keyword evidence="1" id="KW-0812">Transmembrane</keyword>
<organism evidence="2 3">
    <name type="scientific">Paenimyroides marinum</name>
    <dbReference type="NCBI Taxonomy" id="1159016"/>
    <lineage>
        <taxon>Bacteria</taxon>
        <taxon>Pseudomonadati</taxon>
        <taxon>Bacteroidota</taxon>
        <taxon>Flavobacteriia</taxon>
        <taxon>Flavobacteriales</taxon>
        <taxon>Flavobacteriaceae</taxon>
        <taxon>Paenimyroides</taxon>
    </lineage>
</organism>
<keyword evidence="3" id="KW-1185">Reference proteome</keyword>
<dbReference type="RefSeq" id="WP_091095736.1">
    <property type="nucleotide sequence ID" value="NZ_FNXE01000003.1"/>
</dbReference>
<dbReference type="InterPro" id="IPR025238">
    <property type="entry name" value="DUF4184"/>
</dbReference>
<keyword evidence="1" id="KW-1133">Transmembrane helix</keyword>
<dbReference type="OrthoDB" id="8481923at2"/>